<dbReference type="AlphaFoldDB" id="A0AAJ0GIW3"/>
<reference evidence="2" key="1">
    <citation type="submission" date="2023-04" db="EMBL/GenBank/DDBJ databases">
        <title>Black Yeasts Isolated from many extreme environments.</title>
        <authorList>
            <person name="Coleine C."/>
            <person name="Stajich J.E."/>
            <person name="Selbmann L."/>
        </authorList>
    </citation>
    <scope>NUCLEOTIDE SEQUENCE</scope>
    <source>
        <strain evidence="2">CCFEE 5312</strain>
    </source>
</reference>
<comment type="caution">
    <text evidence="2">The sequence shown here is derived from an EMBL/GenBank/DDBJ whole genome shotgun (WGS) entry which is preliminary data.</text>
</comment>
<sequence length="447" mass="51203">MPVTRSKTVTPAVSHSSRKRKAESISSDEIVVKHLKRRRVGEPTIASDQQWLKKAMEEFRSLKYPKLTDRYYKVELAKRYLPLFKRPTGDDAYFFDDPDKARRFLAESNVFDVPMFVRDGANYSVVDPESTTRPIEQMFDILLANPDETLEYDDEALPTADQFVKNRMGDVAKRFKQNESWVKFPLNFPDIPTHTLDHAVPSFIRTPACTVLHDLFRAQLDVNEEHVCDCLEPNIPNCGHEITRNEFFKLTTAWVYWQGTTMISEPGTITPPHWDKYGMPTHISCLEGEIGFAWLVRPTHGEHIRWACDEKNPTGPWAFKVLRAGDSLCMPSGTVHFVFRRPAGKQTLGFAGHVIRKQDLAAWSKTLDLELSIDAVDLNGENEAERHSEKSPHQLIVPPLMRQVRKLIKAVRSQGLESKFGGKKRLTEALKLVSKIEKKMVELDFRA</sequence>
<evidence type="ECO:0000313" key="3">
    <source>
        <dbReference type="Proteomes" id="UP001271007"/>
    </source>
</evidence>
<dbReference type="SUPFAM" id="SSF51197">
    <property type="entry name" value="Clavaminate synthase-like"/>
    <property type="match status" value="1"/>
</dbReference>
<protein>
    <recommendedName>
        <fullName evidence="4">JmjC domain-containing protein</fullName>
    </recommendedName>
</protein>
<dbReference type="EMBL" id="JAWDJX010000001">
    <property type="protein sequence ID" value="KAK3058477.1"/>
    <property type="molecule type" value="Genomic_DNA"/>
</dbReference>
<feature type="region of interest" description="Disordered" evidence="1">
    <location>
        <begin position="1"/>
        <end position="21"/>
    </location>
</feature>
<gene>
    <name evidence="2" type="ORF">LTR09_000041</name>
</gene>
<organism evidence="2 3">
    <name type="scientific">Extremus antarcticus</name>
    <dbReference type="NCBI Taxonomy" id="702011"/>
    <lineage>
        <taxon>Eukaryota</taxon>
        <taxon>Fungi</taxon>
        <taxon>Dikarya</taxon>
        <taxon>Ascomycota</taxon>
        <taxon>Pezizomycotina</taxon>
        <taxon>Dothideomycetes</taxon>
        <taxon>Dothideomycetidae</taxon>
        <taxon>Mycosphaerellales</taxon>
        <taxon>Extremaceae</taxon>
        <taxon>Extremus</taxon>
    </lineage>
</organism>
<proteinExistence type="predicted"/>
<evidence type="ECO:0000256" key="1">
    <source>
        <dbReference type="SAM" id="MobiDB-lite"/>
    </source>
</evidence>
<keyword evidence="3" id="KW-1185">Reference proteome</keyword>
<evidence type="ECO:0000313" key="2">
    <source>
        <dbReference type="EMBL" id="KAK3058477.1"/>
    </source>
</evidence>
<name>A0AAJ0GIW3_9PEZI</name>
<feature type="compositionally biased region" description="Polar residues" evidence="1">
    <location>
        <begin position="1"/>
        <end position="15"/>
    </location>
</feature>
<dbReference type="Proteomes" id="UP001271007">
    <property type="component" value="Unassembled WGS sequence"/>
</dbReference>
<evidence type="ECO:0008006" key="4">
    <source>
        <dbReference type="Google" id="ProtNLM"/>
    </source>
</evidence>
<accession>A0AAJ0GIW3</accession>